<dbReference type="InterPro" id="IPR016215">
    <property type="entry name" value="NTA_MOA"/>
</dbReference>
<sequence>MPSPKKPVRLGVNVLASGRHDAAWKTLPDPASLSTDIDAFLRIARVAERGKIDALFLADGPGGLVEEALHRPWRALDPVTLLAALSQATTHIGLVATTSTIFGHPYVVARQIASLDHISKGRAAWNIITSQTPVALAAYGLPHGFDQDERYRRATEFVEIVTGLWDSLPRDAIVADRDRHVFVDPARVRPVAVEGRHFSARGALSAPVGPQGRPVIFQAGQSEDSKAFGARYADALFTGQRLIGPAKKFYADVKALARGQGRDPAQLLVMPGLFPIVGSTEEEALRRKADLDAGLDIEFLRGELARHFALDPDDLPLDAPLPYDRIEAAEPRVPIASRWPRRQILAEAVEHGWTVRQAALSNIVGGHRMIVGTPEAVASDILHWLDADAADGFNLNVDVQTSGLEDIVDAVLPLLRKAGRFRDEYTGQTLRHHLGLDHSVDPRDAAPVRRTGTGR</sequence>
<evidence type="ECO:0000256" key="2">
    <source>
        <dbReference type="ARBA" id="ARBA00022643"/>
    </source>
</evidence>
<feature type="binding site" evidence="6">
    <location>
        <position position="59"/>
    </location>
    <ligand>
        <name>FMN</name>
        <dbReference type="ChEBI" id="CHEBI:58210"/>
    </ligand>
</feature>
<evidence type="ECO:0000256" key="3">
    <source>
        <dbReference type="ARBA" id="ARBA00023002"/>
    </source>
</evidence>
<evidence type="ECO:0000259" key="7">
    <source>
        <dbReference type="Pfam" id="PF00296"/>
    </source>
</evidence>
<keyword evidence="1 6" id="KW-0285">Flavoprotein</keyword>
<dbReference type="RefSeq" id="WP_127727695.1">
    <property type="nucleotide sequence ID" value="NZ_SACP01000003.1"/>
</dbReference>
<protein>
    <submittedName>
        <fullName evidence="8">LLM class flavin-dependent oxidoreductase</fullName>
    </submittedName>
</protein>
<dbReference type="InterPro" id="IPR036661">
    <property type="entry name" value="Luciferase-like_sf"/>
</dbReference>
<name>A0A3S2WEV3_9HYPH</name>
<dbReference type="Pfam" id="PF00296">
    <property type="entry name" value="Bac_luciferase"/>
    <property type="match status" value="1"/>
</dbReference>
<dbReference type="PANTHER" id="PTHR30011:SF16">
    <property type="entry name" value="C2H2 FINGER DOMAIN TRANSCRIPTION FACTOR (EUROFUNG)-RELATED"/>
    <property type="match status" value="1"/>
</dbReference>
<comment type="caution">
    <text evidence="8">The sequence shown here is derived from an EMBL/GenBank/DDBJ whole genome shotgun (WGS) entry which is preliminary data.</text>
</comment>
<dbReference type="SUPFAM" id="SSF51679">
    <property type="entry name" value="Bacterial luciferase-like"/>
    <property type="match status" value="1"/>
</dbReference>
<comment type="similarity">
    <text evidence="5">Belongs to the NtaA/SnaA/DszA monooxygenase family.</text>
</comment>
<dbReference type="Proteomes" id="UP000286997">
    <property type="component" value="Unassembled WGS sequence"/>
</dbReference>
<evidence type="ECO:0000313" key="8">
    <source>
        <dbReference type="EMBL" id="RVU20720.1"/>
    </source>
</evidence>
<accession>A0A3S2WEV3</accession>
<feature type="binding site" evidence="6">
    <location>
        <position position="222"/>
    </location>
    <ligand>
        <name>FMN</name>
        <dbReference type="ChEBI" id="CHEBI:58210"/>
    </ligand>
</feature>
<keyword evidence="4" id="KW-0503">Monooxygenase</keyword>
<keyword evidence="2 6" id="KW-0288">FMN</keyword>
<dbReference type="GO" id="GO:0016705">
    <property type="term" value="F:oxidoreductase activity, acting on paired donors, with incorporation or reduction of molecular oxygen"/>
    <property type="evidence" value="ECO:0007669"/>
    <property type="project" value="InterPro"/>
</dbReference>
<dbReference type="Gene3D" id="3.20.20.30">
    <property type="entry name" value="Luciferase-like domain"/>
    <property type="match status" value="1"/>
</dbReference>
<organism evidence="8 9">
    <name type="scientific">Methylobacterium oryzihabitans</name>
    <dbReference type="NCBI Taxonomy" id="2499852"/>
    <lineage>
        <taxon>Bacteria</taxon>
        <taxon>Pseudomonadati</taxon>
        <taxon>Pseudomonadota</taxon>
        <taxon>Alphaproteobacteria</taxon>
        <taxon>Hyphomicrobiales</taxon>
        <taxon>Methylobacteriaceae</taxon>
        <taxon>Methylobacterium</taxon>
    </lineage>
</organism>
<dbReference type="GO" id="GO:0004497">
    <property type="term" value="F:monooxygenase activity"/>
    <property type="evidence" value="ECO:0007669"/>
    <property type="project" value="UniProtKB-KW"/>
</dbReference>
<feature type="binding site" evidence="6">
    <location>
        <position position="97"/>
    </location>
    <ligand>
        <name>FMN</name>
        <dbReference type="ChEBI" id="CHEBI:58210"/>
    </ligand>
</feature>
<evidence type="ECO:0000313" key="9">
    <source>
        <dbReference type="Proteomes" id="UP000286997"/>
    </source>
</evidence>
<evidence type="ECO:0000256" key="5">
    <source>
        <dbReference type="ARBA" id="ARBA00033748"/>
    </source>
</evidence>
<dbReference type="AlphaFoldDB" id="A0A3S2WEV3"/>
<feature type="binding site" evidence="6">
    <location>
        <position position="151"/>
    </location>
    <ligand>
        <name>FMN</name>
        <dbReference type="ChEBI" id="CHEBI:58210"/>
    </ligand>
</feature>
<evidence type="ECO:0000256" key="4">
    <source>
        <dbReference type="ARBA" id="ARBA00023033"/>
    </source>
</evidence>
<dbReference type="PANTHER" id="PTHR30011">
    <property type="entry name" value="ALKANESULFONATE MONOOXYGENASE-RELATED"/>
    <property type="match status" value="1"/>
</dbReference>
<proteinExistence type="inferred from homology"/>
<dbReference type="InterPro" id="IPR051260">
    <property type="entry name" value="Diverse_substr_monoxygenases"/>
</dbReference>
<dbReference type="CDD" id="cd01095">
    <property type="entry name" value="Nitrilotriacetate_monoxgenase"/>
    <property type="match status" value="1"/>
</dbReference>
<dbReference type="EMBL" id="SACP01000003">
    <property type="protein sequence ID" value="RVU20720.1"/>
    <property type="molecule type" value="Genomic_DNA"/>
</dbReference>
<dbReference type="OrthoDB" id="9779442at2"/>
<gene>
    <name evidence="8" type="ORF">EOE48_05085</name>
</gene>
<keyword evidence="3" id="KW-0560">Oxidoreductase</keyword>
<reference evidence="8 9" key="1">
    <citation type="submission" date="2019-01" db="EMBL/GenBank/DDBJ databases">
        <authorList>
            <person name="Chen W.-M."/>
        </authorList>
    </citation>
    <scope>NUCLEOTIDE SEQUENCE [LARGE SCALE GENOMIC DNA]</scope>
    <source>
        <strain evidence="8 9">TER-1</strain>
    </source>
</reference>
<evidence type="ECO:0000256" key="1">
    <source>
        <dbReference type="ARBA" id="ARBA00022630"/>
    </source>
</evidence>
<dbReference type="PIRSF" id="PIRSF000337">
    <property type="entry name" value="NTA_MOA"/>
    <property type="match status" value="1"/>
</dbReference>
<dbReference type="InterPro" id="IPR011251">
    <property type="entry name" value="Luciferase-like_dom"/>
</dbReference>
<keyword evidence="9" id="KW-1185">Reference proteome</keyword>
<feature type="domain" description="Luciferase-like" evidence="7">
    <location>
        <begin position="35"/>
        <end position="384"/>
    </location>
</feature>
<dbReference type="NCBIfam" id="TIGR03860">
    <property type="entry name" value="FMN_nitrolo"/>
    <property type="match status" value="1"/>
</dbReference>
<evidence type="ECO:0000256" key="6">
    <source>
        <dbReference type="PIRSR" id="PIRSR000337-1"/>
    </source>
</evidence>